<name>A0A810L7U5_9ACTN</name>
<keyword evidence="2" id="KW-1185">Reference proteome</keyword>
<evidence type="ECO:0000313" key="2">
    <source>
        <dbReference type="Proteomes" id="UP000680750"/>
    </source>
</evidence>
<protein>
    <submittedName>
        <fullName evidence="1">Uncharacterized protein</fullName>
    </submittedName>
</protein>
<evidence type="ECO:0000313" key="1">
    <source>
        <dbReference type="EMBL" id="BCJ31604.1"/>
    </source>
</evidence>
<gene>
    <name evidence="1" type="ORF">Asera_57120</name>
</gene>
<dbReference type="KEGG" id="aser:Asera_57120"/>
<accession>A0A810L7U5</accession>
<organism evidence="1 2">
    <name type="scientific">Actinocatenispora sera</name>
    <dbReference type="NCBI Taxonomy" id="390989"/>
    <lineage>
        <taxon>Bacteria</taxon>
        <taxon>Bacillati</taxon>
        <taxon>Actinomycetota</taxon>
        <taxon>Actinomycetes</taxon>
        <taxon>Micromonosporales</taxon>
        <taxon>Micromonosporaceae</taxon>
        <taxon>Actinocatenispora</taxon>
    </lineage>
</organism>
<dbReference type="EMBL" id="AP023354">
    <property type="protein sequence ID" value="BCJ31604.1"/>
    <property type="molecule type" value="Genomic_DNA"/>
</dbReference>
<proteinExistence type="predicted"/>
<dbReference type="AlphaFoldDB" id="A0A810L7U5"/>
<reference evidence="1" key="1">
    <citation type="submission" date="2020-08" db="EMBL/GenBank/DDBJ databases">
        <title>Whole genome shotgun sequence of Actinocatenispora sera NBRC 101916.</title>
        <authorList>
            <person name="Komaki H."/>
            <person name="Tamura T."/>
        </authorList>
    </citation>
    <scope>NUCLEOTIDE SEQUENCE</scope>
    <source>
        <strain evidence="1">NBRC 101916</strain>
    </source>
</reference>
<dbReference type="Proteomes" id="UP000680750">
    <property type="component" value="Chromosome"/>
</dbReference>
<sequence>MVTQHSAIADFAALGGTLEIAVGAQRADPRVALLTAEAKGAILTLHPDAMSRDAEALIDAATFRLLWFRAVGPDRDGWERVGARRRWRLTIRLPR</sequence>